<evidence type="ECO:0000313" key="6">
    <source>
        <dbReference type="Proteomes" id="UP000717995"/>
    </source>
</evidence>
<dbReference type="Gene3D" id="1.10.10.10">
    <property type="entry name" value="Winged helix-like DNA-binding domain superfamily/Winged helix DNA-binding domain"/>
    <property type="match status" value="1"/>
</dbReference>
<proteinExistence type="predicted"/>
<dbReference type="Pfam" id="PF00196">
    <property type="entry name" value="GerE"/>
    <property type="match status" value="1"/>
</dbReference>
<feature type="domain" description="HTH luxR-type" evidence="4">
    <location>
        <begin position="71"/>
        <end position="136"/>
    </location>
</feature>
<evidence type="ECO:0000256" key="3">
    <source>
        <dbReference type="ARBA" id="ARBA00023163"/>
    </source>
</evidence>
<sequence length="139" mass="15313">MSAKTGRTLTSSAHLSQSIADILTTTIGSRVMRREYGTLHGQEAGFGIQAEFLARLQEHMVPRPTSTQEGRGDQAHTVTTRELQVLRLLALGYRNREIAEKMFLSELTVKSHLRKINTKLGAQGRTGALAIARSRGLLD</sequence>
<dbReference type="InterPro" id="IPR016032">
    <property type="entry name" value="Sig_transdc_resp-reg_C-effctor"/>
</dbReference>
<dbReference type="SMART" id="SM00421">
    <property type="entry name" value="HTH_LUXR"/>
    <property type="match status" value="1"/>
</dbReference>
<dbReference type="SUPFAM" id="SSF160719">
    <property type="entry name" value="gpW/gp25-like"/>
    <property type="match status" value="1"/>
</dbReference>
<dbReference type="EMBL" id="JAFEUP010000007">
    <property type="protein sequence ID" value="MBM7063155.1"/>
    <property type="molecule type" value="Genomic_DNA"/>
</dbReference>
<dbReference type="PROSITE" id="PS50043">
    <property type="entry name" value="HTH_LUXR_2"/>
    <property type="match status" value="1"/>
</dbReference>
<dbReference type="Gene3D" id="3.10.450.40">
    <property type="match status" value="1"/>
</dbReference>
<evidence type="ECO:0000313" key="5">
    <source>
        <dbReference type="EMBL" id="MBM7063155.1"/>
    </source>
</evidence>
<organism evidence="5 6">
    <name type="scientific">Zestomonas insulae</name>
    <dbReference type="NCBI Taxonomy" id="2809017"/>
    <lineage>
        <taxon>Bacteria</taxon>
        <taxon>Pseudomonadati</taxon>
        <taxon>Pseudomonadota</taxon>
        <taxon>Gammaproteobacteria</taxon>
        <taxon>Pseudomonadales</taxon>
        <taxon>Pseudomonadaceae</taxon>
        <taxon>Zestomonas</taxon>
    </lineage>
</organism>
<keyword evidence="1" id="KW-0805">Transcription regulation</keyword>
<reference evidence="5 6" key="1">
    <citation type="submission" date="2021-02" db="EMBL/GenBank/DDBJ databases">
        <authorList>
            <person name="Lee D.-H."/>
        </authorList>
    </citation>
    <scope>NUCLEOTIDE SEQUENCE [LARGE SCALE GENOMIC DNA]</scope>
    <source>
        <strain evidence="5 6">UL073</strain>
    </source>
</reference>
<keyword evidence="2" id="KW-0238">DNA-binding</keyword>
<dbReference type="InterPro" id="IPR000792">
    <property type="entry name" value="Tscrpt_reg_LuxR_C"/>
</dbReference>
<dbReference type="InterPro" id="IPR036388">
    <property type="entry name" value="WH-like_DNA-bd_sf"/>
</dbReference>
<dbReference type="PRINTS" id="PR00038">
    <property type="entry name" value="HTHLUXR"/>
</dbReference>
<dbReference type="CDD" id="cd06170">
    <property type="entry name" value="LuxR_C_like"/>
    <property type="match status" value="1"/>
</dbReference>
<keyword evidence="3" id="KW-0804">Transcription</keyword>
<name>A0ABS2IME9_9GAMM</name>
<comment type="caution">
    <text evidence="5">The sequence shown here is derived from an EMBL/GenBank/DDBJ whole genome shotgun (WGS) entry which is preliminary data.</text>
</comment>
<evidence type="ECO:0000256" key="2">
    <source>
        <dbReference type="ARBA" id="ARBA00023125"/>
    </source>
</evidence>
<dbReference type="Proteomes" id="UP000717995">
    <property type="component" value="Unassembled WGS sequence"/>
</dbReference>
<dbReference type="PANTHER" id="PTHR44688:SF16">
    <property type="entry name" value="DNA-BINDING TRANSCRIPTIONAL ACTIVATOR DEVR_DOSR"/>
    <property type="match status" value="1"/>
</dbReference>
<keyword evidence="6" id="KW-1185">Reference proteome</keyword>
<accession>A0ABS2IME9</accession>
<evidence type="ECO:0000259" key="4">
    <source>
        <dbReference type="PROSITE" id="PS50043"/>
    </source>
</evidence>
<protein>
    <recommendedName>
        <fullName evidence="4">HTH luxR-type domain-containing protein</fullName>
    </recommendedName>
</protein>
<evidence type="ECO:0000256" key="1">
    <source>
        <dbReference type="ARBA" id="ARBA00023015"/>
    </source>
</evidence>
<dbReference type="PANTHER" id="PTHR44688">
    <property type="entry name" value="DNA-BINDING TRANSCRIPTIONAL ACTIVATOR DEVR_DOSR"/>
    <property type="match status" value="1"/>
</dbReference>
<dbReference type="SUPFAM" id="SSF46894">
    <property type="entry name" value="C-terminal effector domain of the bipartite response regulators"/>
    <property type="match status" value="1"/>
</dbReference>
<gene>
    <name evidence="5" type="ORF">JQX08_20755</name>
</gene>